<dbReference type="InterPro" id="IPR002577">
    <property type="entry name" value="HTH_HxlR"/>
</dbReference>
<keyword evidence="2" id="KW-0238">DNA-binding</keyword>
<dbReference type="Proteomes" id="UP000306113">
    <property type="component" value="Unassembled WGS sequence"/>
</dbReference>
<dbReference type="PROSITE" id="PS51118">
    <property type="entry name" value="HTH_HXLR"/>
    <property type="match status" value="1"/>
</dbReference>
<evidence type="ECO:0000313" key="6">
    <source>
        <dbReference type="Proteomes" id="UP000306113"/>
    </source>
</evidence>
<evidence type="ECO:0000259" key="4">
    <source>
        <dbReference type="PROSITE" id="PS51118"/>
    </source>
</evidence>
<evidence type="ECO:0000256" key="2">
    <source>
        <dbReference type="ARBA" id="ARBA00023125"/>
    </source>
</evidence>
<dbReference type="Pfam" id="PF01638">
    <property type="entry name" value="HxlR"/>
    <property type="match status" value="1"/>
</dbReference>
<dbReference type="SUPFAM" id="SSF46785">
    <property type="entry name" value="Winged helix' DNA-binding domain"/>
    <property type="match status" value="1"/>
</dbReference>
<dbReference type="RefSeq" id="WP_136339331.1">
    <property type="nucleotide sequence ID" value="NZ_SSMD01000004.1"/>
</dbReference>
<protein>
    <submittedName>
        <fullName evidence="5">Transcriptional regulator</fullName>
    </submittedName>
</protein>
<dbReference type="EMBL" id="SSMD01000004">
    <property type="protein sequence ID" value="THD74122.1"/>
    <property type="molecule type" value="Genomic_DNA"/>
</dbReference>
<feature type="domain" description="HTH hxlR-type" evidence="4">
    <location>
        <begin position="31"/>
        <end position="129"/>
    </location>
</feature>
<gene>
    <name evidence="5" type="ORF">E7681_11010</name>
</gene>
<reference evidence="5 6" key="1">
    <citation type="submission" date="2019-04" db="EMBL/GenBank/DDBJ databases">
        <title>Draft genome sequence of Youngimonas vesicularis.</title>
        <authorList>
            <person name="Hameed A."/>
        </authorList>
    </citation>
    <scope>NUCLEOTIDE SEQUENCE [LARGE SCALE GENOMIC DNA]</scope>
    <source>
        <strain evidence="5 6">CC-AMW-E</strain>
    </source>
</reference>
<keyword evidence="1" id="KW-0805">Transcription regulation</keyword>
<dbReference type="OrthoDB" id="9800350at2"/>
<proteinExistence type="predicted"/>
<dbReference type="Gene3D" id="1.10.10.10">
    <property type="entry name" value="Winged helix-like DNA-binding domain superfamily/Winged helix DNA-binding domain"/>
    <property type="match status" value="1"/>
</dbReference>
<dbReference type="GO" id="GO:0003677">
    <property type="term" value="F:DNA binding"/>
    <property type="evidence" value="ECO:0007669"/>
    <property type="project" value="UniProtKB-KW"/>
</dbReference>
<evidence type="ECO:0000256" key="1">
    <source>
        <dbReference type="ARBA" id="ARBA00023015"/>
    </source>
</evidence>
<comment type="caution">
    <text evidence="5">The sequence shown here is derived from an EMBL/GenBank/DDBJ whole genome shotgun (WGS) entry which is preliminary data.</text>
</comment>
<evidence type="ECO:0000313" key="5">
    <source>
        <dbReference type="EMBL" id="THD74122.1"/>
    </source>
</evidence>
<evidence type="ECO:0000256" key="3">
    <source>
        <dbReference type="ARBA" id="ARBA00023163"/>
    </source>
</evidence>
<dbReference type="InterPro" id="IPR036390">
    <property type="entry name" value="WH_DNA-bd_sf"/>
</dbReference>
<dbReference type="PANTHER" id="PTHR33204">
    <property type="entry name" value="TRANSCRIPTIONAL REGULATOR, MARR FAMILY"/>
    <property type="match status" value="1"/>
</dbReference>
<name>A0A4S3M9F5_9RHOB</name>
<keyword evidence="6" id="KW-1185">Reference proteome</keyword>
<accession>A0A4S3M9F5</accession>
<sequence length="149" mass="16939">MTKAHQGNLVTAELLARFWAWKGQEVDPAACPVRDVLDRVGEKWTTLLLILLAEGPKRFSELQRGVPDISKRMLTQSLRNLERDGLITRTVFPTKPPSVEYALTEMGQSVMTPLAHLLNWAETHHQGIRDARARFDQAQEPQRNLIPYA</sequence>
<organism evidence="5 6">
    <name type="scientific">Thalassobius vesicularis</name>
    <dbReference type="NCBI Taxonomy" id="1294297"/>
    <lineage>
        <taxon>Bacteria</taxon>
        <taxon>Pseudomonadati</taxon>
        <taxon>Pseudomonadota</taxon>
        <taxon>Alphaproteobacteria</taxon>
        <taxon>Rhodobacterales</taxon>
        <taxon>Roseobacteraceae</taxon>
        <taxon>Thalassovita</taxon>
    </lineage>
</organism>
<keyword evidence="3" id="KW-0804">Transcription</keyword>
<dbReference type="InterPro" id="IPR036388">
    <property type="entry name" value="WH-like_DNA-bd_sf"/>
</dbReference>
<dbReference type="PANTHER" id="PTHR33204:SF39">
    <property type="entry name" value="TRANSCRIPTIONAL REGULATORY PROTEIN"/>
    <property type="match status" value="1"/>
</dbReference>
<dbReference type="AlphaFoldDB" id="A0A4S3M9F5"/>